<proteinExistence type="predicted"/>
<dbReference type="EMBL" id="MKIO01000040">
    <property type="protein sequence ID" value="OLP53283.1"/>
    <property type="molecule type" value="Genomic_DNA"/>
</dbReference>
<sequence length="64" mass="7692">MVSVWSDKHGRYLNLAKLEDAVLDSENYFDECRRKQSEYLATLNGWQLRWERIKMFFGAGRYQA</sequence>
<comment type="caution">
    <text evidence="1">The sequence shown here is derived from an EMBL/GenBank/DDBJ whole genome shotgun (WGS) entry which is preliminary data.</text>
</comment>
<dbReference type="Proteomes" id="UP000186143">
    <property type="component" value="Unassembled WGS sequence"/>
</dbReference>
<organism evidence="1 2">
    <name type="scientific">Xaviernesmea rhizosphaerae</name>
    <dbReference type="NCBI Taxonomy" id="1672749"/>
    <lineage>
        <taxon>Bacteria</taxon>
        <taxon>Pseudomonadati</taxon>
        <taxon>Pseudomonadota</taxon>
        <taxon>Alphaproteobacteria</taxon>
        <taxon>Hyphomicrobiales</taxon>
        <taxon>Rhizobiaceae</taxon>
        <taxon>Rhizobium/Agrobacterium group</taxon>
        <taxon>Xaviernesmea</taxon>
    </lineage>
</organism>
<dbReference type="AlphaFoldDB" id="A0A1Q9AEE0"/>
<gene>
    <name evidence="1" type="ORF">BJF92_00495</name>
</gene>
<evidence type="ECO:0000313" key="2">
    <source>
        <dbReference type="Proteomes" id="UP000186143"/>
    </source>
</evidence>
<dbReference type="RefSeq" id="WP_075636516.1">
    <property type="nucleotide sequence ID" value="NZ_MKIO01000040.1"/>
</dbReference>
<accession>A0A1Q9AEE0</accession>
<reference evidence="1 2" key="1">
    <citation type="submission" date="2016-09" db="EMBL/GenBank/DDBJ databases">
        <title>Rhizobium sp. nov., a novel species isolated from the rice rhizosphere.</title>
        <authorList>
            <person name="Zhao J."/>
            <person name="Zhang X."/>
        </authorList>
    </citation>
    <scope>NUCLEOTIDE SEQUENCE [LARGE SCALE GENOMIC DNA]</scope>
    <source>
        <strain evidence="1 2">MH17</strain>
    </source>
</reference>
<protein>
    <submittedName>
        <fullName evidence="1">Uncharacterized protein</fullName>
    </submittedName>
</protein>
<evidence type="ECO:0000313" key="1">
    <source>
        <dbReference type="EMBL" id="OLP53283.1"/>
    </source>
</evidence>
<name>A0A1Q9AEE0_9HYPH</name>